<keyword evidence="14" id="KW-0807">Transducer</keyword>
<keyword evidence="6" id="KW-0716">Sensory transduction</keyword>
<keyword evidence="7" id="KW-0732">Signal</keyword>
<evidence type="ECO:0000313" key="19">
    <source>
        <dbReference type="Proteomes" id="UP000265140"/>
    </source>
</evidence>
<dbReference type="GO" id="GO:0004930">
    <property type="term" value="F:G protein-coupled receptor activity"/>
    <property type="evidence" value="ECO:0007669"/>
    <property type="project" value="UniProtKB-KW"/>
</dbReference>
<dbReference type="Pfam" id="PF07562">
    <property type="entry name" value="NCD3G"/>
    <property type="match status" value="1"/>
</dbReference>
<dbReference type="Pfam" id="PF00003">
    <property type="entry name" value="7tm_3"/>
    <property type="match status" value="1"/>
</dbReference>
<proteinExistence type="inferred from homology"/>
<dbReference type="InterPro" id="IPR000068">
    <property type="entry name" value="GPCR_3_Ca_sens_rcpt-rel"/>
</dbReference>
<dbReference type="FunFam" id="2.10.50.30:FF:000004">
    <property type="entry name" value="Taste receptor type 1 member 3-like protein"/>
    <property type="match status" value="1"/>
</dbReference>
<dbReference type="InterPro" id="IPR000337">
    <property type="entry name" value="GPCR_3"/>
</dbReference>
<keyword evidence="10 16" id="KW-0472">Membrane</keyword>
<dbReference type="Ensembl" id="ENSELUT00000006200.3">
    <property type="protein sequence ID" value="ENSELUP00000031278.3"/>
    <property type="gene ID" value="ENSELUG00000008740.3"/>
</dbReference>
<evidence type="ECO:0000256" key="12">
    <source>
        <dbReference type="ARBA" id="ARBA00023170"/>
    </source>
</evidence>
<feature type="domain" description="G-protein coupled receptors family 3 profile" evidence="17">
    <location>
        <begin position="562"/>
        <end position="821"/>
    </location>
</feature>
<comment type="subcellular location">
    <subcellularLocation>
        <location evidence="1">Cell membrane</location>
        <topology evidence="1">Multi-pass membrane protein</topology>
    </subcellularLocation>
</comment>
<keyword evidence="6" id="KW-0552">Olfaction</keyword>
<evidence type="ECO:0000256" key="9">
    <source>
        <dbReference type="ARBA" id="ARBA00023040"/>
    </source>
</evidence>
<dbReference type="Proteomes" id="UP000265140">
    <property type="component" value="Chromosome 15"/>
</dbReference>
<keyword evidence="19" id="KW-1185">Reference proteome</keyword>
<keyword evidence="11" id="KW-1015">Disulfide bond</keyword>
<evidence type="ECO:0000256" key="8">
    <source>
        <dbReference type="ARBA" id="ARBA00022989"/>
    </source>
</evidence>
<feature type="transmembrane region" description="Helical" evidence="16">
    <location>
        <begin position="784"/>
        <end position="806"/>
    </location>
</feature>
<dbReference type="SUPFAM" id="SSF53822">
    <property type="entry name" value="Periplasmic binding protein-like I"/>
    <property type="match status" value="1"/>
</dbReference>
<evidence type="ECO:0000256" key="7">
    <source>
        <dbReference type="ARBA" id="ARBA00022729"/>
    </source>
</evidence>
<feature type="transmembrane region" description="Helical" evidence="16">
    <location>
        <begin position="750"/>
        <end position="772"/>
    </location>
</feature>
<feature type="transmembrane region" description="Helical" evidence="16">
    <location>
        <begin position="562"/>
        <end position="588"/>
    </location>
</feature>
<evidence type="ECO:0000256" key="14">
    <source>
        <dbReference type="ARBA" id="ARBA00023224"/>
    </source>
</evidence>
<protein>
    <recommendedName>
        <fullName evidence="15">G-protein coupled receptor family C group 6 member A</fullName>
    </recommendedName>
</protein>
<dbReference type="InterPro" id="IPR001828">
    <property type="entry name" value="ANF_lig-bd_rcpt"/>
</dbReference>
<evidence type="ECO:0000256" key="10">
    <source>
        <dbReference type="ARBA" id="ARBA00023136"/>
    </source>
</evidence>
<feature type="transmembrane region" description="Helical" evidence="16">
    <location>
        <begin position="717"/>
        <end position="738"/>
    </location>
</feature>
<evidence type="ECO:0000256" key="6">
    <source>
        <dbReference type="ARBA" id="ARBA00022725"/>
    </source>
</evidence>
<dbReference type="PANTHER" id="PTHR24061:SF506">
    <property type="entry name" value="G-PROTEIN COUPLED RECEPTOR FAMILY C GROUP 6 MEMBER A-LIKE PRECURSOR"/>
    <property type="match status" value="1"/>
</dbReference>
<dbReference type="OMA" id="VYITNHE"/>
<dbReference type="STRING" id="8010.ENSELUP00000031278"/>
<dbReference type="InterPro" id="IPR011500">
    <property type="entry name" value="GPCR_3_9-Cys_dom"/>
</dbReference>
<feature type="transmembrane region" description="Helical" evidence="16">
    <location>
        <begin position="671"/>
        <end position="691"/>
    </location>
</feature>
<organism evidence="18 19">
    <name type="scientific">Esox lucius</name>
    <name type="common">Northern pike</name>
    <dbReference type="NCBI Taxonomy" id="8010"/>
    <lineage>
        <taxon>Eukaryota</taxon>
        <taxon>Metazoa</taxon>
        <taxon>Chordata</taxon>
        <taxon>Craniata</taxon>
        <taxon>Vertebrata</taxon>
        <taxon>Euteleostomi</taxon>
        <taxon>Actinopterygii</taxon>
        <taxon>Neopterygii</taxon>
        <taxon>Teleostei</taxon>
        <taxon>Protacanthopterygii</taxon>
        <taxon>Esociformes</taxon>
        <taxon>Esocidae</taxon>
        <taxon>Esox</taxon>
    </lineage>
</organism>
<evidence type="ECO:0000256" key="16">
    <source>
        <dbReference type="SAM" id="Phobius"/>
    </source>
</evidence>
<keyword evidence="12" id="KW-0675">Receptor</keyword>
<dbReference type="InterPro" id="IPR038550">
    <property type="entry name" value="GPCR_3_9-Cys_sf"/>
</dbReference>
<dbReference type="AlphaFoldDB" id="A0A3P8ZSK1"/>
<evidence type="ECO:0000256" key="13">
    <source>
        <dbReference type="ARBA" id="ARBA00023180"/>
    </source>
</evidence>
<evidence type="ECO:0000256" key="1">
    <source>
        <dbReference type="ARBA" id="ARBA00004651"/>
    </source>
</evidence>
<comment type="subunit">
    <text evidence="3">Homodimer; disulfide-linked.</text>
</comment>
<evidence type="ECO:0000256" key="3">
    <source>
        <dbReference type="ARBA" id="ARBA00011748"/>
    </source>
</evidence>
<dbReference type="Gene3D" id="2.10.50.30">
    <property type="entry name" value="GPCR, family 3, nine cysteines domain"/>
    <property type="match status" value="1"/>
</dbReference>
<dbReference type="Pfam" id="PF01094">
    <property type="entry name" value="ANF_receptor"/>
    <property type="match status" value="1"/>
</dbReference>
<keyword evidence="13" id="KW-0325">Glycoprotein</keyword>
<evidence type="ECO:0000256" key="5">
    <source>
        <dbReference type="ARBA" id="ARBA00022692"/>
    </source>
</evidence>
<reference evidence="18" key="2">
    <citation type="submission" date="2020-02" db="EMBL/GenBank/DDBJ databases">
        <title>Esox lucius (northern pike) genome, fEsoLuc1, primary haplotype.</title>
        <authorList>
            <person name="Myers G."/>
            <person name="Karagic N."/>
            <person name="Meyer A."/>
            <person name="Pippel M."/>
            <person name="Reichard M."/>
            <person name="Winkler S."/>
            <person name="Tracey A."/>
            <person name="Sims Y."/>
            <person name="Howe K."/>
            <person name="Rhie A."/>
            <person name="Formenti G."/>
            <person name="Durbin R."/>
            <person name="Fedrigo O."/>
            <person name="Jarvis E.D."/>
        </authorList>
    </citation>
    <scope>NUCLEOTIDE SEQUENCE [LARGE SCALE GENOMIC DNA]</scope>
</reference>
<evidence type="ECO:0000259" key="17">
    <source>
        <dbReference type="PROSITE" id="PS50259"/>
    </source>
</evidence>
<reference evidence="18" key="3">
    <citation type="submission" date="2025-08" db="UniProtKB">
        <authorList>
            <consortium name="Ensembl"/>
        </authorList>
    </citation>
    <scope>IDENTIFICATION</scope>
</reference>
<dbReference type="GeneTree" id="ENSGT00940000166171"/>
<dbReference type="PRINTS" id="PR00592">
    <property type="entry name" value="CASENSINGR"/>
</dbReference>
<feature type="transmembrane region" description="Helical" evidence="16">
    <location>
        <begin position="600"/>
        <end position="620"/>
    </location>
</feature>
<dbReference type="GO" id="GO:0005886">
    <property type="term" value="C:plasma membrane"/>
    <property type="evidence" value="ECO:0007669"/>
    <property type="project" value="UniProtKB-SubCell"/>
</dbReference>
<dbReference type="FunFam" id="3.40.50.2300:FF:000152">
    <property type="entry name" value="G protein-coupled receptor class C group 6 member A"/>
    <property type="match status" value="1"/>
</dbReference>
<name>A0A3P8ZSK1_ESOLU</name>
<keyword evidence="5 16" id="KW-0812">Transmembrane</keyword>
<dbReference type="FunCoup" id="A0A3P8ZSK1">
    <property type="interactions" value="73"/>
</dbReference>
<dbReference type="InParanoid" id="A0A3P8ZSK1"/>
<reference evidence="18" key="4">
    <citation type="submission" date="2025-09" db="UniProtKB">
        <authorList>
            <consortium name="Ensembl"/>
        </authorList>
    </citation>
    <scope>IDENTIFICATION</scope>
</reference>
<feature type="transmembrane region" description="Helical" evidence="16">
    <location>
        <begin position="632"/>
        <end position="650"/>
    </location>
</feature>
<reference evidence="19" key="1">
    <citation type="journal article" date="2014" name="PLoS ONE">
        <title>The genome and linkage map of the northern pike (Esox lucius): conserved synteny revealed between the salmonid sister group and the Neoteleostei.</title>
        <authorList>
            <person name="Rondeau E.B."/>
            <person name="Minkley D.R."/>
            <person name="Leong J.S."/>
            <person name="Messmer A.M."/>
            <person name="Jantzen J.R."/>
            <person name="von Schalburg K.R."/>
            <person name="Lemon C."/>
            <person name="Bird N.H."/>
            <person name="Koop B.F."/>
        </authorList>
    </citation>
    <scope>NUCLEOTIDE SEQUENCE</scope>
</reference>
<evidence type="ECO:0000256" key="2">
    <source>
        <dbReference type="ARBA" id="ARBA00007242"/>
    </source>
</evidence>
<dbReference type="Bgee" id="ENSELUG00000008740">
    <property type="expression patterns" value="Expressed in pharyngeal gill and 2 other cell types or tissues"/>
</dbReference>
<sequence length="868" mass="98450">MCTSLHAVLIYILRSVSTIFGKRVVLYFVLLTCYQCHIGKNEITINFFHILMINPLLFFSFNLVSFVRTLAVIYTIETINNSSFLPGVRLGYVICDTCADANNALKSTEQMLAINGTLPNLCDATEQPAVKAIIGARYSEESITVSRFLSLNMVPQISTTSTAAILSDKQRFPSFFRTVPSDIHQTRALAQLMAYFNWTWVGVVSGDDDYGKAALQSFLADAEEARVCTAFQEVVPHNLNDENSDRRIQEVVKHIKSLSEAQVVLLILKEELVQRLFKEIIKEDINRTWIASDAWSLSLPLATMKNINMLGDIFGFSFIKGPIPGFEQYLQRLLLATGTVNQFIEEYKDLRCSPEVQECLHKNHVNQCPLPNSVKFASHLACNLSDLPERNDEYLIRNVEIELMYGEKLATWSIAYALQSLLKCNQSVCLGERNFPPWKLLQELKKINFTMDNGQFFFDNSNSIQDNLLIYRIIVLVLYNIKYNIDITDVCQVPESKCSESCLPGFAKKIYKVFCCYNCTKCEAGTFNLENCLECPNKTWSLKGWNHCEPRKETYFKWNEPFAITLVTFAGIGILLLFAVLIIFLIGRHSAVVKVAGGKLCFLMMGGLVTSFCAVMLFVGKPNEQICRSRQTLYGLSFTLCVSCILVKAYRTFLAFLMNQNNILKKLYRPPIIIVCGTAIQALICTFWLIFDSPKLEIQTTDDSMEILLQCNEGSNWGFGFMLGYIVLLALICFILALKGRKVPTRFNETGYIIFSVVIYIFVWVCFIPIYITKLQQRSGVQAAAIVVSNFGIIFCHFIPKCYMILCKNKKDITTQAYKDRVRIYSIQSTNSELNNVSLDSGEGTMESDNWVRKSRNSVKRILSSPSH</sequence>
<evidence type="ECO:0000313" key="18">
    <source>
        <dbReference type="Ensembl" id="ENSELUP00000031278.3"/>
    </source>
</evidence>
<dbReference type="InterPro" id="IPR017978">
    <property type="entry name" value="GPCR_3_C"/>
</dbReference>
<keyword evidence="4" id="KW-1003">Cell membrane</keyword>
<accession>A0A3P8ZSK1</accession>
<dbReference type="PANTHER" id="PTHR24061">
    <property type="entry name" value="CALCIUM-SENSING RECEPTOR-RELATED"/>
    <property type="match status" value="1"/>
</dbReference>
<dbReference type="GO" id="GO:0007608">
    <property type="term" value="P:sensory perception of smell"/>
    <property type="evidence" value="ECO:0007669"/>
    <property type="project" value="UniProtKB-KW"/>
</dbReference>
<evidence type="ECO:0000256" key="4">
    <source>
        <dbReference type="ARBA" id="ARBA00022475"/>
    </source>
</evidence>
<keyword evidence="8 16" id="KW-1133">Transmembrane helix</keyword>
<keyword evidence="9" id="KW-0297">G-protein coupled receptor</keyword>
<evidence type="ECO:0000256" key="15">
    <source>
        <dbReference type="ARBA" id="ARBA00039774"/>
    </source>
</evidence>
<dbReference type="InterPro" id="IPR028082">
    <property type="entry name" value="Peripla_BP_I"/>
</dbReference>
<comment type="similarity">
    <text evidence="2">Belongs to the G-protein coupled receptor 3 family.</text>
</comment>
<dbReference type="Gene3D" id="3.40.50.2300">
    <property type="match status" value="2"/>
</dbReference>
<dbReference type="PRINTS" id="PR00248">
    <property type="entry name" value="GPCRMGR"/>
</dbReference>
<evidence type="ECO:0000256" key="11">
    <source>
        <dbReference type="ARBA" id="ARBA00023157"/>
    </source>
</evidence>
<dbReference type="PROSITE" id="PS50259">
    <property type="entry name" value="G_PROTEIN_RECEP_F3_4"/>
    <property type="match status" value="1"/>
</dbReference>